<dbReference type="AlphaFoldDB" id="A0A437M484"/>
<dbReference type="EMBL" id="SACN01000001">
    <property type="protein sequence ID" value="RVT92489.1"/>
    <property type="molecule type" value="Genomic_DNA"/>
</dbReference>
<accession>A0A437M484</accession>
<reference evidence="1 2" key="1">
    <citation type="submission" date="2019-01" db="EMBL/GenBank/DDBJ databases">
        <authorList>
            <person name="Chen W.-M."/>
        </authorList>
    </citation>
    <scope>NUCLEOTIDE SEQUENCE [LARGE SCALE GENOMIC DNA]</scope>
    <source>
        <strain evidence="1 2">CCP-7</strain>
    </source>
</reference>
<name>A0A437M484_9SPHN</name>
<proteinExistence type="predicted"/>
<organism evidence="1 2">
    <name type="scientific">Sphingomonas crocodyli</name>
    <dbReference type="NCBI Taxonomy" id="1979270"/>
    <lineage>
        <taxon>Bacteria</taxon>
        <taxon>Pseudomonadati</taxon>
        <taxon>Pseudomonadota</taxon>
        <taxon>Alphaproteobacteria</taxon>
        <taxon>Sphingomonadales</taxon>
        <taxon>Sphingomonadaceae</taxon>
        <taxon>Sphingomonas</taxon>
    </lineage>
</organism>
<keyword evidence="2" id="KW-1185">Reference proteome</keyword>
<evidence type="ECO:0000313" key="2">
    <source>
        <dbReference type="Proteomes" id="UP000282971"/>
    </source>
</evidence>
<dbReference type="RefSeq" id="WP_127740140.1">
    <property type="nucleotide sequence ID" value="NZ_SACN01000001.1"/>
</dbReference>
<comment type="caution">
    <text evidence="1">The sequence shown here is derived from an EMBL/GenBank/DDBJ whole genome shotgun (WGS) entry which is preliminary data.</text>
</comment>
<sequence>MLVKRRNAAQEVANRLMAAEEAIDAALAAVAELSGYLPVARCEANLAACVGQEAFEGAAETFASLIRARRNIVDTHASLAVTKDQIGLRTVALGGLAEKAEHRNGGLSVVERTAA</sequence>
<protein>
    <submittedName>
        <fullName evidence="1">Uncharacterized protein</fullName>
    </submittedName>
</protein>
<dbReference type="OrthoDB" id="7572418at2"/>
<evidence type="ECO:0000313" key="1">
    <source>
        <dbReference type="EMBL" id="RVT92489.1"/>
    </source>
</evidence>
<dbReference type="Proteomes" id="UP000282971">
    <property type="component" value="Unassembled WGS sequence"/>
</dbReference>
<gene>
    <name evidence="1" type="ORF">EOD43_00710</name>
</gene>